<dbReference type="GO" id="GO:0009003">
    <property type="term" value="F:signal peptidase activity"/>
    <property type="evidence" value="ECO:0007669"/>
    <property type="project" value="UniProtKB-EC"/>
</dbReference>
<feature type="region of interest" description="Disordered" evidence="4">
    <location>
        <begin position="1"/>
        <end position="39"/>
    </location>
</feature>
<comment type="similarity">
    <text evidence="2 3">Belongs to the peptidase S26 family.</text>
</comment>
<dbReference type="InterPro" id="IPR000223">
    <property type="entry name" value="Pept_S26A_signal_pept_1"/>
</dbReference>
<comment type="subcellular location">
    <subcellularLocation>
        <location evidence="1">Cell membrane</location>
        <topology evidence="1">Single-pass type II membrane protein</topology>
    </subcellularLocation>
    <subcellularLocation>
        <location evidence="3">Membrane</location>
        <topology evidence="3">Single-pass type II membrane protein</topology>
    </subcellularLocation>
</comment>
<dbReference type="EC" id="3.4.21.89" evidence="3"/>
<evidence type="ECO:0000256" key="4">
    <source>
        <dbReference type="SAM" id="MobiDB-lite"/>
    </source>
</evidence>
<dbReference type="PRINTS" id="PR00727">
    <property type="entry name" value="LEADERPTASE"/>
</dbReference>
<dbReference type="NCBIfam" id="TIGR02227">
    <property type="entry name" value="sigpep_I_bact"/>
    <property type="match status" value="1"/>
</dbReference>
<name>A0ABT5TZ27_9MICO</name>
<accession>A0ABT5TZ27</accession>
<comment type="caution">
    <text evidence="6">The sequence shown here is derived from an EMBL/GenBank/DDBJ whole genome shotgun (WGS) entry which is preliminary data.</text>
</comment>
<keyword evidence="3 6" id="KW-0378">Hydrolase</keyword>
<dbReference type="SUPFAM" id="SSF51306">
    <property type="entry name" value="LexA/Signal peptidase"/>
    <property type="match status" value="1"/>
</dbReference>
<keyword evidence="3" id="KW-0645">Protease</keyword>
<reference evidence="6" key="1">
    <citation type="submission" date="2023-02" db="EMBL/GenBank/DDBJ databases">
        <title>Georgenia sp.10Sc9-8, isolated from a soil sample collected from the Taklamakan desert.</title>
        <authorList>
            <person name="Liu S."/>
        </authorList>
    </citation>
    <scope>NUCLEOTIDE SEQUENCE</scope>
    <source>
        <strain evidence="6">10Sc9-8</strain>
    </source>
</reference>
<keyword evidence="3" id="KW-0812">Transmembrane</keyword>
<evidence type="ECO:0000256" key="3">
    <source>
        <dbReference type="RuleBase" id="RU362042"/>
    </source>
</evidence>
<evidence type="ECO:0000256" key="2">
    <source>
        <dbReference type="ARBA" id="ARBA00009370"/>
    </source>
</evidence>
<keyword evidence="3" id="KW-0472">Membrane</keyword>
<evidence type="ECO:0000256" key="1">
    <source>
        <dbReference type="ARBA" id="ARBA00004401"/>
    </source>
</evidence>
<dbReference type="Pfam" id="PF10502">
    <property type="entry name" value="Peptidase_S26"/>
    <property type="match status" value="1"/>
</dbReference>
<keyword evidence="7" id="KW-1185">Reference proteome</keyword>
<dbReference type="PANTHER" id="PTHR43390">
    <property type="entry name" value="SIGNAL PEPTIDASE I"/>
    <property type="match status" value="1"/>
</dbReference>
<dbReference type="PANTHER" id="PTHR43390:SF1">
    <property type="entry name" value="CHLOROPLAST PROCESSING PEPTIDASE"/>
    <property type="match status" value="1"/>
</dbReference>
<evidence type="ECO:0000259" key="5">
    <source>
        <dbReference type="Pfam" id="PF10502"/>
    </source>
</evidence>
<dbReference type="InterPro" id="IPR019533">
    <property type="entry name" value="Peptidase_S26"/>
</dbReference>
<comment type="catalytic activity">
    <reaction evidence="3">
        <text>Cleavage of hydrophobic, N-terminal signal or leader sequences from secreted and periplasmic proteins.</text>
        <dbReference type="EC" id="3.4.21.89"/>
    </reaction>
</comment>
<gene>
    <name evidence="6" type="primary">lepB</name>
    <name evidence="6" type="ORF">PU560_12690</name>
</gene>
<dbReference type="InterPro" id="IPR036286">
    <property type="entry name" value="LexA/Signal_pep-like_sf"/>
</dbReference>
<feature type="domain" description="Peptidase S26" evidence="5">
    <location>
        <begin position="44"/>
        <end position="237"/>
    </location>
</feature>
<dbReference type="CDD" id="cd06530">
    <property type="entry name" value="S26_SPase_I"/>
    <property type="match status" value="1"/>
</dbReference>
<keyword evidence="3" id="KW-1133">Transmembrane helix</keyword>
<dbReference type="EMBL" id="JARACI010001084">
    <property type="protein sequence ID" value="MDD9207317.1"/>
    <property type="molecule type" value="Genomic_DNA"/>
</dbReference>
<protein>
    <recommendedName>
        <fullName evidence="3">Signal peptidase I</fullName>
        <ecNumber evidence="3">3.4.21.89</ecNumber>
    </recommendedName>
</protein>
<sequence>MSPDDAGPGDRLPPSYPPADRPAEPEESTGPGEESHPRRGGWFRETALVLVTALVLSVLIKTFLAQAFYIPSGSMEDTLAVGDRIMVSKLTPGPFEVDRGDVVVFVDPDGWLDAPRPDPRTGWQKGVTDVLTFIGLLPQDAGQHLVKRVIGVGGDRVACCTDEGLLTVNGESIEEPYLKPGTTPSTNEFDVVVPEDHLWLMGDNRTNSEDSRAHLGDPGGGMVPVESVVGRAFVTLWPLDRMTLLPGAEDTFAEVPDRP</sequence>
<organism evidence="6 7">
    <name type="scientific">Georgenia halotolerans</name>
    <dbReference type="NCBI Taxonomy" id="3028317"/>
    <lineage>
        <taxon>Bacteria</taxon>
        <taxon>Bacillati</taxon>
        <taxon>Actinomycetota</taxon>
        <taxon>Actinomycetes</taxon>
        <taxon>Micrococcales</taxon>
        <taxon>Bogoriellaceae</taxon>
        <taxon>Georgenia</taxon>
    </lineage>
</organism>
<evidence type="ECO:0000313" key="6">
    <source>
        <dbReference type="EMBL" id="MDD9207317.1"/>
    </source>
</evidence>
<dbReference type="Proteomes" id="UP001165561">
    <property type="component" value="Unassembled WGS sequence"/>
</dbReference>
<dbReference type="Gene3D" id="2.10.109.10">
    <property type="entry name" value="Umud Fragment, subunit A"/>
    <property type="match status" value="1"/>
</dbReference>
<proteinExistence type="inferred from homology"/>
<feature type="transmembrane region" description="Helical" evidence="3">
    <location>
        <begin position="47"/>
        <end position="69"/>
    </location>
</feature>
<evidence type="ECO:0000313" key="7">
    <source>
        <dbReference type="Proteomes" id="UP001165561"/>
    </source>
</evidence>